<evidence type="ECO:0000313" key="1">
    <source>
        <dbReference type="EMBL" id="ALA98589.1"/>
    </source>
</evidence>
<dbReference type="EMBL" id="CP012424">
    <property type="protein sequence ID" value="ALA98589.1"/>
    <property type="molecule type" value="Genomic_DNA"/>
</dbReference>
<keyword evidence="2" id="KW-1185">Reference proteome</keyword>
<organism evidence="1 2">
    <name type="scientific">Spiroplasma kunkelii CR2-3x</name>
    <dbReference type="NCBI Taxonomy" id="273035"/>
    <lineage>
        <taxon>Bacteria</taxon>
        <taxon>Bacillati</taxon>
        <taxon>Mycoplasmatota</taxon>
        <taxon>Mollicutes</taxon>
        <taxon>Entomoplasmatales</taxon>
        <taxon>Spiroplasmataceae</taxon>
        <taxon>Spiroplasma</taxon>
    </lineage>
</organism>
<dbReference type="OrthoDB" id="391374at2"/>
<evidence type="ECO:0000313" key="2">
    <source>
        <dbReference type="Proteomes" id="UP000062963"/>
    </source>
</evidence>
<name>A0A0K2JJ23_SPIKU</name>
<accession>A0A0K2JJ23</accession>
<gene>
    <name evidence="1" type="ORF">SKUN_001738</name>
</gene>
<dbReference type="AlphaFoldDB" id="A0A0K2JJ23"/>
<dbReference type="Proteomes" id="UP000062963">
    <property type="component" value="Plasmid pSKU205"/>
</dbReference>
<dbReference type="KEGG" id="skn:SKUN_001738"/>
<dbReference type="PATRIC" id="fig|273035.7.peg.2117"/>
<sequence>MKLDENICIAPHCEKITLLVMPAISICGEHEKQFMEYIDNLPFIPELNEILETDKEAHFQFILANLTNFFEKLEKEWNRKNKYKIKKKKSKKVNVKKKKRK</sequence>
<reference evidence="1 2" key="1">
    <citation type="journal article" date="2015" name="Genome Announc.">
        <title>Complete Genome Sequence of Spiroplasma kunkelii Strain CR2-3x, Causal Agent of Corn Stunt Disease in Zea mays L.</title>
        <authorList>
            <person name="Davis R.E."/>
            <person name="Shao J."/>
            <person name="Dally E.L."/>
            <person name="Zhao Y."/>
            <person name="Gasparich G.E."/>
            <person name="Gaynor B.J."/>
            <person name="Athey J.C."/>
            <person name="Harrison N.A."/>
            <person name="Donofrio N."/>
        </authorList>
    </citation>
    <scope>NUCLEOTIDE SEQUENCE [LARGE SCALE GENOMIC DNA]</scope>
    <source>
        <strain evidence="1 2">CR2-3x</strain>
        <plasmid evidence="1">pSKU205</plasmid>
    </source>
</reference>
<keyword evidence="1" id="KW-0614">Plasmid</keyword>
<protein>
    <submittedName>
        <fullName evidence="1">Uncharacterized protein</fullName>
    </submittedName>
</protein>
<geneLocation type="plasmid" evidence="1 2">
    <name>pSKU205</name>
</geneLocation>
<dbReference type="RefSeq" id="WP_053391603.1">
    <property type="nucleotide sequence ID" value="NZ_CP012424.1"/>
</dbReference>
<proteinExistence type="predicted"/>